<name>A0ACA9K6C7_9GLOM</name>
<proteinExistence type="predicted"/>
<protein>
    <submittedName>
        <fullName evidence="1">9383_t:CDS:1</fullName>
    </submittedName>
</protein>
<organism evidence="1 2">
    <name type="scientific">Dentiscutata heterogama</name>
    <dbReference type="NCBI Taxonomy" id="1316150"/>
    <lineage>
        <taxon>Eukaryota</taxon>
        <taxon>Fungi</taxon>
        <taxon>Fungi incertae sedis</taxon>
        <taxon>Mucoromycota</taxon>
        <taxon>Glomeromycotina</taxon>
        <taxon>Glomeromycetes</taxon>
        <taxon>Diversisporales</taxon>
        <taxon>Gigasporaceae</taxon>
        <taxon>Dentiscutata</taxon>
    </lineage>
</organism>
<sequence length="253" mass="29064">MENAIFYLLAQLLPSERKNFCCNPVLRYLIPPLRPLPLSLYNLYISNSQENFSHLSHQYNSLFLFTTLGYTGGVVHLQHPHTFAINSQAYYQIHSTNMTGNPLDKDSVNLIEQELATINPFVQAQSFKDLQTVNGNLYSTFQDATHALGLLENITEYEQCFNKAMSYNCAPGQLCLLFCWLIIEGIAAQTIWQNHHELLSTDYIAKKRNTQERENEALMWITNFLEEHGIKITQTGLPQPSNYLSEIIRIKTQ</sequence>
<keyword evidence="2" id="KW-1185">Reference proteome</keyword>
<reference evidence="1" key="1">
    <citation type="submission" date="2021-06" db="EMBL/GenBank/DDBJ databases">
        <authorList>
            <person name="Kallberg Y."/>
            <person name="Tangrot J."/>
            <person name="Rosling A."/>
        </authorList>
    </citation>
    <scope>NUCLEOTIDE SEQUENCE</scope>
    <source>
        <strain evidence="1">IL203A</strain>
    </source>
</reference>
<evidence type="ECO:0000313" key="2">
    <source>
        <dbReference type="Proteomes" id="UP000789702"/>
    </source>
</evidence>
<gene>
    <name evidence="1" type="ORF">DHETER_LOCUS992</name>
</gene>
<dbReference type="EMBL" id="CAJVPU010000549">
    <property type="protein sequence ID" value="CAG8454268.1"/>
    <property type="molecule type" value="Genomic_DNA"/>
</dbReference>
<accession>A0ACA9K6C7</accession>
<evidence type="ECO:0000313" key="1">
    <source>
        <dbReference type="EMBL" id="CAG8454268.1"/>
    </source>
</evidence>
<dbReference type="Proteomes" id="UP000789702">
    <property type="component" value="Unassembled WGS sequence"/>
</dbReference>
<comment type="caution">
    <text evidence="1">The sequence shown here is derived from an EMBL/GenBank/DDBJ whole genome shotgun (WGS) entry which is preliminary data.</text>
</comment>